<dbReference type="CDD" id="cd11344">
    <property type="entry name" value="AmyAc_GlgE_like"/>
    <property type="match status" value="1"/>
</dbReference>
<dbReference type="Gene3D" id="3.20.20.80">
    <property type="entry name" value="Glycosidases"/>
    <property type="match status" value="1"/>
</dbReference>
<dbReference type="SUPFAM" id="SSF51445">
    <property type="entry name" value="(Trans)glycosidases"/>
    <property type="match status" value="1"/>
</dbReference>
<feature type="binding site" evidence="6">
    <location>
        <position position="420"/>
    </location>
    <ligand>
        <name>alpha-maltose 1-phosphate</name>
        <dbReference type="ChEBI" id="CHEBI:63576"/>
    </ligand>
</feature>
<dbReference type="HAMAP" id="MF_02124">
    <property type="entry name" value="GlgE"/>
    <property type="match status" value="1"/>
</dbReference>
<proteinExistence type="inferred from homology"/>
<evidence type="ECO:0000256" key="7">
    <source>
        <dbReference type="SAM" id="MobiDB-lite"/>
    </source>
</evidence>
<name>A0A5B8M2F7_9MICO</name>
<dbReference type="Pfam" id="PF21702">
    <property type="entry name" value="GLGE_C"/>
    <property type="match status" value="1"/>
</dbReference>
<dbReference type="SMART" id="SM00642">
    <property type="entry name" value="Aamy"/>
    <property type="match status" value="1"/>
</dbReference>
<feature type="binding site" evidence="6">
    <location>
        <position position="360"/>
    </location>
    <ligand>
        <name>alpha-maltose 1-phosphate</name>
        <dbReference type="ChEBI" id="CHEBI:63576"/>
    </ligand>
</feature>
<dbReference type="InterPro" id="IPR021828">
    <property type="entry name" value="GlgE_dom_N/S"/>
</dbReference>
<dbReference type="Gene3D" id="2.60.40.1180">
    <property type="entry name" value="Golgi alpha-mannosidase II"/>
    <property type="match status" value="1"/>
</dbReference>
<reference evidence="9 10" key="1">
    <citation type="submission" date="2019-07" db="EMBL/GenBank/DDBJ databases">
        <title>Full genome sequence of Humibacter sp. WJ7-1.</title>
        <authorList>
            <person name="Im W.-T."/>
        </authorList>
    </citation>
    <scope>NUCLEOTIDE SEQUENCE [LARGE SCALE GENOMIC DNA]</scope>
    <source>
        <strain evidence="9 10">WJ7-1</strain>
    </source>
</reference>
<evidence type="ECO:0000256" key="1">
    <source>
        <dbReference type="ARBA" id="ARBA00011738"/>
    </source>
</evidence>
<comment type="function">
    <text evidence="6">Maltosyltransferase that uses maltose 1-phosphate (M1P) as the sugar donor to elongate linear or branched alpha-(1-&gt;4)-glucans. Is involved in a branched alpha-glucan biosynthetic pathway from trehalose, together with TreS, Mak and GlgB.</text>
</comment>
<dbReference type="Gene3D" id="1.20.58.80">
    <property type="entry name" value="Phosphotransferase system, lactose/cellobiose-type IIA subunit"/>
    <property type="match status" value="1"/>
</dbReference>
<keyword evidence="3 6" id="KW-0808">Transferase</keyword>
<dbReference type="InterPro" id="IPR026585">
    <property type="entry name" value="GlgE"/>
</dbReference>
<dbReference type="PANTHER" id="PTHR47786">
    <property type="entry name" value="ALPHA-1,4-GLUCAN:MALTOSE-1-PHOSPHATE MALTOSYLTRANSFERASE"/>
    <property type="match status" value="1"/>
</dbReference>
<keyword evidence="2 6" id="KW-0328">Glycosyltransferase</keyword>
<feature type="domain" description="Glycosyl hydrolase family 13 catalytic" evidence="8">
    <location>
        <begin position="303"/>
        <end position="643"/>
    </location>
</feature>
<evidence type="ECO:0000256" key="2">
    <source>
        <dbReference type="ARBA" id="ARBA00022676"/>
    </source>
</evidence>
<organism evidence="9 10">
    <name type="scientific">Humibacter ginsenosidimutans</name>
    <dbReference type="NCBI Taxonomy" id="2599293"/>
    <lineage>
        <taxon>Bacteria</taxon>
        <taxon>Bacillati</taxon>
        <taxon>Actinomycetota</taxon>
        <taxon>Actinomycetes</taxon>
        <taxon>Micrococcales</taxon>
        <taxon>Microbacteriaceae</taxon>
        <taxon>Humibacter</taxon>
    </lineage>
</organism>
<dbReference type="GO" id="GO:0004553">
    <property type="term" value="F:hydrolase activity, hydrolyzing O-glycosyl compounds"/>
    <property type="evidence" value="ECO:0007669"/>
    <property type="project" value="InterPro"/>
</dbReference>
<accession>A0A5B8M2F7</accession>
<dbReference type="InterPro" id="IPR013783">
    <property type="entry name" value="Ig-like_fold"/>
</dbReference>
<evidence type="ECO:0000313" key="10">
    <source>
        <dbReference type="Proteomes" id="UP000320216"/>
    </source>
</evidence>
<feature type="active site" description="Proton donor" evidence="6">
    <location>
        <position position="519"/>
    </location>
</feature>
<feature type="region of interest" description="Disordered" evidence="7">
    <location>
        <begin position="64"/>
        <end position="102"/>
    </location>
</feature>
<feature type="binding site" evidence="6">
    <location>
        <position position="491"/>
    </location>
    <ligand>
        <name>alpha-maltose 1-phosphate</name>
        <dbReference type="ChEBI" id="CHEBI:63576"/>
    </ligand>
</feature>
<dbReference type="InterPro" id="IPR049171">
    <property type="entry name" value="GLGE_C"/>
</dbReference>
<dbReference type="PANTHER" id="PTHR47786:SF2">
    <property type="entry name" value="GLYCOSYL HYDROLASE FAMILY 13 CATALYTIC DOMAIN-CONTAINING PROTEIN"/>
    <property type="match status" value="1"/>
</dbReference>
<evidence type="ECO:0000256" key="3">
    <source>
        <dbReference type="ARBA" id="ARBA00022679"/>
    </source>
</evidence>
<dbReference type="GO" id="GO:0016758">
    <property type="term" value="F:hexosyltransferase activity"/>
    <property type="evidence" value="ECO:0007669"/>
    <property type="project" value="UniProtKB-UniRule"/>
</dbReference>
<evidence type="ECO:0000259" key="8">
    <source>
        <dbReference type="SMART" id="SM00642"/>
    </source>
</evidence>
<keyword evidence="4 6" id="KW-0119">Carbohydrate metabolism</keyword>
<dbReference type="AlphaFoldDB" id="A0A5B8M2F7"/>
<dbReference type="EC" id="2.4.99.16" evidence="6"/>
<comment type="catalytic activity">
    <reaction evidence="5 6">
        <text>alpha-maltose 1-phosphate + [(1-&gt;4)-alpha-D-glucosyl](n) = [(1-&gt;4)-alpha-D-glucosyl](n+2) + phosphate</text>
        <dbReference type="Rhea" id="RHEA:42692"/>
        <dbReference type="Rhea" id="RHEA-COMP:9584"/>
        <dbReference type="Rhea" id="RHEA-COMP:10183"/>
        <dbReference type="ChEBI" id="CHEBI:15444"/>
        <dbReference type="ChEBI" id="CHEBI:43474"/>
        <dbReference type="ChEBI" id="CHEBI:63576"/>
        <dbReference type="EC" id="2.4.99.16"/>
    </reaction>
</comment>
<dbReference type="Pfam" id="PF11896">
    <property type="entry name" value="GlgE_dom_N_S"/>
    <property type="match status" value="1"/>
</dbReference>
<dbReference type="InterPro" id="IPR006047">
    <property type="entry name" value="GH13_cat_dom"/>
</dbReference>
<dbReference type="EMBL" id="CP042305">
    <property type="protein sequence ID" value="QDZ14069.1"/>
    <property type="molecule type" value="Genomic_DNA"/>
</dbReference>
<dbReference type="OrthoDB" id="9805159at2"/>
<keyword evidence="10" id="KW-1185">Reference proteome</keyword>
<protein>
    <recommendedName>
        <fullName evidence="6">Alpha-1,4-glucan:maltose-1-phosphate maltosyltransferase</fullName>
        <shortName evidence="6">GMPMT</shortName>
        <ecNumber evidence="6">2.4.99.16</ecNumber>
    </recommendedName>
    <alternativeName>
        <fullName evidence="6">(1-&gt;4)-alpha-D-glucan:maltose-1-phosphate alpha-D-maltosyltransferase</fullName>
    </alternativeName>
</protein>
<dbReference type="Gene3D" id="2.60.40.10">
    <property type="entry name" value="Immunoglobulins"/>
    <property type="match status" value="1"/>
</dbReference>
<comment type="similarity">
    <text evidence="6">Belongs to the glycosyl hydrolase 13 family. GlgE subfamily.</text>
</comment>
<evidence type="ECO:0000256" key="4">
    <source>
        <dbReference type="ARBA" id="ARBA00023277"/>
    </source>
</evidence>
<feature type="binding site" evidence="6">
    <location>
        <position position="455"/>
    </location>
    <ligand>
        <name>alpha-maltose 1-phosphate</name>
        <dbReference type="ChEBI" id="CHEBI:63576"/>
    </ligand>
</feature>
<feature type="binding site" evidence="6">
    <location>
        <begin position="629"/>
        <end position="630"/>
    </location>
    <ligand>
        <name>alpha-maltose 1-phosphate</name>
        <dbReference type="ChEBI" id="CHEBI:63576"/>
    </ligand>
</feature>
<dbReference type="Proteomes" id="UP000320216">
    <property type="component" value="Chromosome"/>
</dbReference>
<feature type="compositionally biased region" description="Polar residues" evidence="7">
    <location>
        <begin position="91"/>
        <end position="102"/>
    </location>
</feature>
<feature type="site" description="Transition state stabilizer" evidence="6">
    <location>
        <position position="576"/>
    </location>
</feature>
<dbReference type="KEGG" id="huw:FPZ11_04120"/>
<dbReference type="InterPro" id="IPR017853">
    <property type="entry name" value="GH"/>
</dbReference>
<dbReference type="InterPro" id="IPR013780">
    <property type="entry name" value="Glyco_hydro_b"/>
</dbReference>
<sequence>MPRPSQVARQLVEGVQGLRNDCANGESTDGLHPRHPTGATCRAREHATARWSICRVGPKAATVVSVTTTTPPTPRKSGGSGHRSDAKNRTPRTSATQPTNAATSGYRTVLGRLPILELSPSVDGGLWPAKAYAGEVVPFSAVAFREGHGVIGVDLTLVSPDGARFERRMRPGAPGTDRWHTLAQVPTEGMWRFRVTAWADDWATWLHAAEVKVPLGQDVELVFAEGAQLLTRALAGRRPPSDRVALRELVELMGDTSADPAARLDAATAPRVTGILTARPIASLVTHSAEHLLEVERTEAGVASWYEFFPRSEGAKRLADGTWKSGTFRSAARRLPAVAAMGFDVVYLPPVHPIGESYRKGRNNSLAPEPGDPGSPWAIGGDAGGHDVLHPDLGDTAEFIRFVRKAAKLGLEVAMDFALQASPDHPWVREHPEWFTTLPDGSIAYAENPPKKYQDIYPINFDNDPDGIRAEALRLIEYWIAAGIRTFRVDNPHTKPLDFWEWLIHTVRLKHPDIVFLAEAFTRPAVMQTLAKAGFQQSYSYFTWRNSKEELEEFLDSIAHETDAFLRPNLFVNTPDILTEYLQFGGHPAFKLRAAIAATGAPLWGVYSGFELYESVARSGAEEYIDNEKYEYRPRDYAQAEARGESLAPYLTMLNRVRDEHPALRQLRNLTVHASDDDAVLVFSKHLEREFTGTRTPDTVIVVANVDPHSVRETLVHLDLAAIGLPVDARFEVTDAVTGQTWTWGSVNYVRLDAFDEPVHILSVKAV</sequence>
<evidence type="ECO:0000256" key="5">
    <source>
        <dbReference type="ARBA" id="ARBA00048735"/>
    </source>
</evidence>
<feature type="active site" description="Nucleophile" evidence="6">
    <location>
        <position position="490"/>
    </location>
</feature>
<dbReference type="GO" id="GO:0030979">
    <property type="term" value="P:alpha-glucan biosynthetic process"/>
    <property type="evidence" value="ECO:0007669"/>
    <property type="project" value="UniProtKB-UniRule"/>
</dbReference>
<evidence type="ECO:0000313" key="9">
    <source>
        <dbReference type="EMBL" id="QDZ14069.1"/>
    </source>
</evidence>
<comment type="subunit">
    <text evidence="1 6">Homodimer.</text>
</comment>
<evidence type="ECO:0000256" key="6">
    <source>
        <dbReference type="HAMAP-Rule" id="MF_02124"/>
    </source>
</evidence>
<feature type="region of interest" description="Disordered" evidence="7">
    <location>
        <begin position="360"/>
        <end position="380"/>
    </location>
</feature>
<gene>
    <name evidence="6" type="primary">glgE</name>
    <name evidence="9" type="ORF">FPZ11_04120</name>
</gene>